<dbReference type="Pfam" id="PF00069">
    <property type="entry name" value="Pkinase"/>
    <property type="match status" value="1"/>
</dbReference>
<dbReference type="InterPro" id="IPR008271">
    <property type="entry name" value="Ser/Thr_kinase_AS"/>
</dbReference>
<gene>
    <name evidence="9" type="ORF">JOF36_003026</name>
</gene>
<dbReference type="InterPro" id="IPR000719">
    <property type="entry name" value="Prot_kinase_dom"/>
</dbReference>
<evidence type="ECO:0000256" key="3">
    <source>
        <dbReference type="ARBA" id="ARBA00022777"/>
    </source>
</evidence>
<feature type="compositionally biased region" description="Low complexity" evidence="6">
    <location>
        <begin position="428"/>
        <end position="437"/>
    </location>
</feature>
<dbReference type="CDD" id="cd14014">
    <property type="entry name" value="STKc_PknB_like"/>
    <property type="match status" value="1"/>
</dbReference>
<accession>A0ABS4VTU9</accession>
<feature type="binding site" evidence="5">
    <location>
        <position position="49"/>
    </location>
    <ligand>
        <name>ATP</name>
        <dbReference type="ChEBI" id="CHEBI:30616"/>
    </ligand>
</feature>
<feature type="compositionally biased region" description="Low complexity" evidence="6">
    <location>
        <begin position="360"/>
        <end position="375"/>
    </location>
</feature>
<dbReference type="Gene3D" id="3.30.200.20">
    <property type="entry name" value="Phosphorylase Kinase, domain 1"/>
    <property type="match status" value="1"/>
</dbReference>
<dbReference type="SUPFAM" id="SSF56112">
    <property type="entry name" value="Protein kinase-like (PK-like)"/>
    <property type="match status" value="1"/>
</dbReference>
<dbReference type="EMBL" id="JAGINU010000001">
    <property type="protein sequence ID" value="MBP2367330.1"/>
    <property type="molecule type" value="Genomic_DNA"/>
</dbReference>
<evidence type="ECO:0000256" key="1">
    <source>
        <dbReference type="ARBA" id="ARBA00022679"/>
    </source>
</evidence>
<comment type="caution">
    <text evidence="9">The sequence shown here is derived from an EMBL/GenBank/DDBJ whole genome shotgun (WGS) entry which is preliminary data.</text>
</comment>
<dbReference type="InterPro" id="IPR017441">
    <property type="entry name" value="Protein_kinase_ATP_BS"/>
</dbReference>
<dbReference type="PROSITE" id="PS00107">
    <property type="entry name" value="PROTEIN_KINASE_ATP"/>
    <property type="match status" value="1"/>
</dbReference>
<dbReference type="Pfam" id="PF20341">
    <property type="entry name" value="DUF6636"/>
    <property type="match status" value="1"/>
</dbReference>
<dbReference type="PANTHER" id="PTHR43289:SF34">
    <property type="entry name" value="SERINE_THREONINE-PROTEIN KINASE YBDM-RELATED"/>
    <property type="match status" value="1"/>
</dbReference>
<dbReference type="InterPro" id="IPR011009">
    <property type="entry name" value="Kinase-like_dom_sf"/>
</dbReference>
<sequence length="588" mass="59487">MAQPPEPQPVEPQDPHTVGRYRITGVLGAGGMGRVLLGVAPDGRRAAIKLVHRELAGTDGFRARFRREVALAAQAPPGWTAAFLDADPDAEQPWLATAYLDAPTLHQEIAESGTLSPDRAADLGVGLASALAALHARGLVHRDLKPSNVLLTGGGPRLIDFGISRAVDGTALTATGQVIGTPEYLSPEQITGTPPTGTSADLFALGSLLTFVVTAQTPFAGGTAAAVLSRVVHAEPALGPGLGRLEPVVRALLDKDPVRRPDAERAAELLAGGAHTAGAGGTEPAGPPAESPPAGHGPAGPAPVVPGGPFGPGGTRRSTRPWWTDGTAPGDGGLPQTRRPPSGAPSGSSTSSPDARGPERSAAATASGGAPGTRAETVPPTLVGAPPGPGEAWRRRRWLLVAGAVAVALVVALVAGILLSGGGDPDGAVAGPAETTTAPPPPPTPPTTTTAAADDLLAGATVVDLSEDVRYGDTDGSLRFRSPSGNIACVLEEFAARCDVLERTWEVPPVPASCRLAHGTGAELAGAAPGALTCVGDTVADPSLPVLEFDRALRSREVTCVSRRTGVECRNTTTGHGIAVARASYRIY</sequence>
<keyword evidence="7" id="KW-0812">Transmembrane</keyword>
<keyword evidence="4 5" id="KW-0067">ATP-binding</keyword>
<keyword evidence="2 5" id="KW-0547">Nucleotide-binding</keyword>
<keyword evidence="7" id="KW-1133">Transmembrane helix</keyword>
<name>A0ABS4VTU9_9PSEU</name>
<feature type="region of interest" description="Disordered" evidence="6">
    <location>
        <begin position="275"/>
        <end position="390"/>
    </location>
</feature>
<dbReference type="PROSITE" id="PS50011">
    <property type="entry name" value="PROTEIN_KINASE_DOM"/>
    <property type="match status" value="1"/>
</dbReference>
<dbReference type="GO" id="GO:0004674">
    <property type="term" value="F:protein serine/threonine kinase activity"/>
    <property type="evidence" value="ECO:0007669"/>
    <property type="project" value="UniProtKB-KW"/>
</dbReference>
<dbReference type="InterPro" id="IPR046576">
    <property type="entry name" value="DUF6636"/>
</dbReference>
<reference evidence="9 10" key="1">
    <citation type="submission" date="2021-03" db="EMBL/GenBank/DDBJ databases">
        <title>Sequencing the genomes of 1000 actinobacteria strains.</title>
        <authorList>
            <person name="Klenk H.-P."/>
        </authorList>
    </citation>
    <scope>NUCLEOTIDE SEQUENCE [LARGE SCALE GENOMIC DNA]</scope>
    <source>
        <strain evidence="9 10">DSM 45256</strain>
    </source>
</reference>
<evidence type="ECO:0000259" key="8">
    <source>
        <dbReference type="PROSITE" id="PS50011"/>
    </source>
</evidence>
<dbReference type="Proteomes" id="UP001519295">
    <property type="component" value="Unassembled WGS sequence"/>
</dbReference>
<keyword evidence="1" id="KW-0808">Transferase</keyword>
<keyword evidence="3 9" id="KW-0418">Kinase</keyword>
<keyword evidence="10" id="KW-1185">Reference proteome</keyword>
<keyword evidence="9" id="KW-0723">Serine/threonine-protein kinase</keyword>
<feature type="region of interest" description="Disordered" evidence="6">
    <location>
        <begin position="428"/>
        <end position="451"/>
    </location>
</feature>
<organism evidence="9 10">
    <name type="scientific">Pseudonocardia parietis</name>
    <dbReference type="NCBI Taxonomy" id="570936"/>
    <lineage>
        <taxon>Bacteria</taxon>
        <taxon>Bacillati</taxon>
        <taxon>Actinomycetota</taxon>
        <taxon>Actinomycetes</taxon>
        <taxon>Pseudonocardiales</taxon>
        <taxon>Pseudonocardiaceae</taxon>
        <taxon>Pseudonocardia</taxon>
    </lineage>
</organism>
<feature type="compositionally biased region" description="Low complexity" evidence="6">
    <location>
        <begin position="337"/>
        <end position="353"/>
    </location>
</feature>
<evidence type="ECO:0000256" key="5">
    <source>
        <dbReference type="PROSITE-ProRule" id="PRU10141"/>
    </source>
</evidence>
<dbReference type="PROSITE" id="PS00108">
    <property type="entry name" value="PROTEIN_KINASE_ST"/>
    <property type="match status" value="1"/>
</dbReference>
<proteinExistence type="predicted"/>
<keyword evidence="7" id="KW-0472">Membrane</keyword>
<dbReference type="PANTHER" id="PTHR43289">
    <property type="entry name" value="MITOGEN-ACTIVATED PROTEIN KINASE KINASE KINASE 20-RELATED"/>
    <property type="match status" value="1"/>
</dbReference>
<evidence type="ECO:0000313" key="10">
    <source>
        <dbReference type="Proteomes" id="UP001519295"/>
    </source>
</evidence>
<evidence type="ECO:0000256" key="4">
    <source>
        <dbReference type="ARBA" id="ARBA00022840"/>
    </source>
</evidence>
<evidence type="ECO:0000313" key="9">
    <source>
        <dbReference type="EMBL" id="MBP2367330.1"/>
    </source>
</evidence>
<dbReference type="SMART" id="SM00220">
    <property type="entry name" value="S_TKc"/>
    <property type="match status" value="1"/>
</dbReference>
<dbReference type="Gene3D" id="1.10.510.10">
    <property type="entry name" value="Transferase(Phosphotransferase) domain 1"/>
    <property type="match status" value="1"/>
</dbReference>
<evidence type="ECO:0000256" key="2">
    <source>
        <dbReference type="ARBA" id="ARBA00022741"/>
    </source>
</evidence>
<dbReference type="RefSeq" id="WP_210027466.1">
    <property type="nucleotide sequence ID" value="NZ_JAGINU010000001.1"/>
</dbReference>
<evidence type="ECO:0000256" key="7">
    <source>
        <dbReference type="SAM" id="Phobius"/>
    </source>
</evidence>
<protein>
    <submittedName>
        <fullName evidence="9">Serine/threonine protein kinase</fullName>
    </submittedName>
</protein>
<feature type="transmembrane region" description="Helical" evidence="7">
    <location>
        <begin position="398"/>
        <end position="419"/>
    </location>
</feature>
<feature type="domain" description="Protein kinase" evidence="8">
    <location>
        <begin position="21"/>
        <end position="278"/>
    </location>
</feature>
<evidence type="ECO:0000256" key="6">
    <source>
        <dbReference type="SAM" id="MobiDB-lite"/>
    </source>
</evidence>